<evidence type="ECO:0000313" key="1">
    <source>
        <dbReference type="EMBL" id="PPK64057.1"/>
    </source>
</evidence>
<keyword evidence="2" id="KW-1185">Reference proteome</keyword>
<dbReference type="CDD" id="cd00377">
    <property type="entry name" value="ICL_PEPM"/>
    <property type="match status" value="1"/>
</dbReference>
<dbReference type="InterPro" id="IPR040442">
    <property type="entry name" value="Pyrv_kinase-like_dom_sf"/>
</dbReference>
<protein>
    <submittedName>
        <fullName evidence="1">2-methylisocitrate lyase-like PEP mutase family enzyme</fullName>
    </submittedName>
</protein>
<dbReference type="GO" id="GO:0016829">
    <property type="term" value="F:lyase activity"/>
    <property type="evidence" value="ECO:0007669"/>
    <property type="project" value="UniProtKB-KW"/>
</dbReference>
<dbReference type="InterPro" id="IPR039556">
    <property type="entry name" value="ICL/PEPM"/>
</dbReference>
<keyword evidence="1" id="KW-0456">Lyase</keyword>
<dbReference type="SUPFAM" id="SSF51621">
    <property type="entry name" value="Phosphoenolpyruvate/pyruvate domain"/>
    <property type="match status" value="1"/>
</dbReference>
<dbReference type="InterPro" id="IPR015813">
    <property type="entry name" value="Pyrv/PenolPyrv_kinase-like_dom"/>
</dbReference>
<gene>
    <name evidence="1" type="ORF">CLV40_12248</name>
</gene>
<reference evidence="1 2" key="1">
    <citation type="submission" date="2018-02" db="EMBL/GenBank/DDBJ databases">
        <title>Genomic Encyclopedia of Archaeal and Bacterial Type Strains, Phase II (KMG-II): from individual species to whole genera.</title>
        <authorList>
            <person name="Goeker M."/>
        </authorList>
    </citation>
    <scope>NUCLEOTIDE SEQUENCE [LARGE SCALE GENOMIC DNA]</scope>
    <source>
        <strain evidence="1 2">YU 961-1</strain>
    </source>
</reference>
<name>A0A2S6GFQ6_9PSEU</name>
<dbReference type="OrthoDB" id="9780430at2"/>
<dbReference type="PANTHER" id="PTHR42905:SF16">
    <property type="entry name" value="CARBOXYPHOSPHONOENOLPYRUVATE PHOSPHONOMUTASE-LIKE PROTEIN (AFU_ORTHOLOGUE AFUA_5G07230)"/>
    <property type="match status" value="1"/>
</dbReference>
<dbReference type="PANTHER" id="PTHR42905">
    <property type="entry name" value="PHOSPHOENOLPYRUVATE CARBOXYLASE"/>
    <property type="match status" value="1"/>
</dbReference>
<accession>A0A2S6GFQ6</accession>
<proteinExistence type="predicted"/>
<dbReference type="AlphaFoldDB" id="A0A2S6GFQ6"/>
<dbReference type="Gene3D" id="3.20.20.60">
    <property type="entry name" value="Phosphoenolpyruvate-binding domains"/>
    <property type="match status" value="1"/>
</dbReference>
<dbReference type="RefSeq" id="WP_104482234.1">
    <property type="nucleotide sequence ID" value="NZ_CP154825.1"/>
</dbReference>
<organism evidence="1 2">
    <name type="scientific">Actinokineospora auranticolor</name>
    <dbReference type="NCBI Taxonomy" id="155976"/>
    <lineage>
        <taxon>Bacteria</taxon>
        <taxon>Bacillati</taxon>
        <taxon>Actinomycetota</taxon>
        <taxon>Actinomycetes</taxon>
        <taxon>Pseudonocardiales</taxon>
        <taxon>Pseudonocardiaceae</taxon>
        <taxon>Actinokineospora</taxon>
    </lineage>
</organism>
<sequence length="285" mass="28724">MTTSQPQAATSQQDRAAAFHALHTGGGVLALANAWDVASAAVAVAAGSRAVATTSAGVAWSLGAADGDALSKALAVDLIARVVSAVDVPVTADIETGFGATADDVADTIRAVLAAGAVGVNIEDSFQSGDGPLRAVAEQSDRLAAARAAAAEAGISLYVNARTDTYLRGVGTDEDARFRETVDRANAYLTAGASGIFVPGLTDLDTLGRLVREIPAPVNAMVHPGAPSIGELKAVGVARASLGAAIAQSAYALARRATEELLAAGTYTSVAESLSWVELNKLLTR</sequence>
<comment type="caution">
    <text evidence="1">The sequence shown here is derived from an EMBL/GenBank/DDBJ whole genome shotgun (WGS) entry which is preliminary data.</text>
</comment>
<dbReference type="Proteomes" id="UP000239203">
    <property type="component" value="Unassembled WGS sequence"/>
</dbReference>
<dbReference type="Pfam" id="PF13714">
    <property type="entry name" value="PEP_mutase"/>
    <property type="match status" value="1"/>
</dbReference>
<dbReference type="EMBL" id="PTIX01000022">
    <property type="protein sequence ID" value="PPK64057.1"/>
    <property type="molecule type" value="Genomic_DNA"/>
</dbReference>
<evidence type="ECO:0000313" key="2">
    <source>
        <dbReference type="Proteomes" id="UP000239203"/>
    </source>
</evidence>